<dbReference type="InterPro" id="IPR012337">
    <property type="entry name" value="RNaseH-like_sf"/>
</dbReference>
<reference evidence="1" key="1">
    <citation type="submission" date="2019-08" db="EMBL/GenBank/DDBJ databases">
        <authorList>
            <person name="Kucharzyk K."/>
            <person name="Murdoch R.W."/>
            <person name="Higgins S."/>
            <person name="Loffler F."/>
        </authorList>
    </citation>
    <scope>NUCLEOTIDE SEQUENCE</scope>
</reference>
<dbReference type="GO" id="GO:0003676">
    <property type="term" value="F:nucleic acid binding"/>
    <property type="evidence" value="ECO:0007669"/>
    <property type="project" value="InterPro"/>
</dbReference>
<accession>A0A644UQJ4</accession>
<protein>
    <submittedName>
        <fullName evidence="1">IS3 family transposase ISDvu2</fullName>
    </submittedName>
</protein>
<name>A0A644UQJ4_9ZZZZ</name>
<dbReference type="AlphaFoldDB" id="A0A644UQJ4"/>
<proteinExistence type="predicted"/>
<dbReference type="SUPFAM" id="SSF53098">
    <property type="entry name" value="Ribonuclease H-like"/>
    <property type="match status" value="1"/>
</dbReference>
<comment type="caution">
    <text evidence="1">The sequence shown here is derived from an EMBL/GenBank/DDBJ whole genome shotgun (WGS) entry which is preliminary data.</text>
</comment>
<sequence length="103" mass="11267">MLACVEKLFGDVKTLQPVEWLSGNRSCYTARETIAFVAALGIVSKFTLARSPQSNGMAEAPGKIFKLDYVFCNDRPDAETVMALLPGWFEDYDENAPADALAS</sequence>
<gene>
    <name evidence="1" type="ORF">SDC9_27265</name>
</gene>
<dbReference type="EMBL" id="VSSQ01000149">
    <property type="protein sequence ID" value="MPL81348.1"/>
    <property type="molecule type" value="Genomic_DNA"/>
</dbReference>
<dbReference type="Gene3D" id="3.30.420.10">
    <property type="entry name" value="Ribonuclease H-like superfamily/Ribonuclease H"/>
    <property type="match status" value="1"/>
</dbReference>
<organism evidence="1">
    <name type="scientific">bioreactor metagenome</name>
    <dbReference type="NCBI Taxonomy" id="1076179"/>
    <lineage>
        <taxon>unclassified sequences</taxon>
        <taxon>metagenomes</taxon>
        <taxon>ecological metagenomes</taxon>
    </lineage>
</organism>
<evidence type="ECO:0000313" key="1">
    <source>
        <dbReference type="EMBL" id="MPL81348.1"/>
    </source>
</evidence>
<dbReference type="InterPro" id="IPR036397">
    <property type="entry name" value="RNaseH_sf"/>
</dbReference>